<dbReference type="SUPFAM" id="SSF52540">
    <property type="entry name" value="P-loop containing nucleoside triphosphate hydrolases"/>
    <property type="match status" value="1"/>
</dbReference>
<evidence type="ECO:0000313" key="3">
    <source>
        <dbReference type="EMBL" id="KYC42272.1"/>
    </source>
</evidence>
<feature type="domain" description="NACHT" evidence="1">
    <location>
        <begin position="180"/>
        <end position="299"/>
    </location>
</feature>
<dbReference type="EMBL" id="ANNX02000020">
    <property type="protein sequence ID" value="KYC42272.1"/>
    <property type="molecule type" value="Genomic_DNA"/>
</dbReference>
<dbReference type="InterPro" id="IPR007111">
    <property type="entry name" value="NACHT_NTPase"/>
</dbReference>
<dbReference type="Proteomes" id="UP000076925">
    <property type="component" value="Unassembled WGS sequence"/>
</dbReference>
<protein>
    <submittedName>
        <fullName evidence="3">Signal transduction protein</fullName>
    </submittedName>
</protein>
<dbReference type="Pfam" id="PF05729">
    <property type="entry name" value="NACHT"/>
    <property type="match status" value="1"/>
</dbReference>
<sequence>MPRNSLKACKSGISKAKIALINKDWTQAELAQQAGILTRQPVVNFFAGRGVAQENFLKICKLLDLDWREIADIDKNLTNSVTVLEEANASIDTLVEEVRKKIKPYIQERCSSMRVLDMNQPITLDNIYTCVNILEKITGLRRVEIADLLNNFDPEKFDRLRLSGVTEERVPGIQAVQQYSKLIVFGKPGAGKTTFLKYLAIQCIDDRVQKNRFPVFIILKDFAEKPEQPSILEYITHQLSICKLTDASIKVEQLLEQGRVLILLDGLDEVGEKDTKRVLKQIQDFSNQFYTNHFVITCRIAAKEYTFEKFTEVEIADFNEDQIATFTQNWFQLSDPVKGERFIQKLKENKPIQELATNPLLLTLFCLVFGEAGKFPDHRSELYTEGINILLKKWDVNRNIERDQVYKNLSLQRKKDLLSYIALTTFEQKDYFFKQKTLEGYITNFISNFRDACTETKELELNSEAILKSIEAQHGLLVERAKGIFSFSHLTFHEYFTAKKIVTITDSEELENTLQNLANRITKKRWREIFLLTSEMLASPDYLLRCMKQQVDALLSTDEDLLRFHLWADEKSCSVKAPYKPAAIRAFYCNVVHDLNYELAYDLASDGEGEVAVAFIHTLAYDPNIDLDLDLKRAIAFAELLNLNNESNRALAFAQLFNCDRDINNYNAFVRALDFDLALDLVLVRVLDISSHYISEFDITSNYASNLDHTLQYTLLQLKNQLPDLESDSEEYKQWWQKNGQAWTEQLKTAMILHRNIGSNWQLSNSQKDLLKQYYDVNKLLVDCLNSDCKVSHELRQEIENTLLLPSSGMLK</sequence>
<comment type="caution">
    <text evidence="3">The sequence shown here is derived from an EMBL/GenBank/DDBJ whole genome shotgun (WGS) entry which is preliminary data.</text>
</comment>
<feature type="domain" description="HTH cro/C1-type" evidence="2">
    <location>
        <begin position="23"/>
        <end position="70"/>
    </location>
</feature>
<evidence type="ECO:0000259" key="1">
    <source>
        <dbReference type="PROSITE" id="PS50837"/>
    </source>
</evidence>
<dbReference type="AlphaFoldDB" id="A0A139XCC5"/>
<dbReference type="Pfam" id="PF22727">
    <property type="entry name" value="NCH2"/>
    <property type="match status" value="1"/>
</dbReference>
<dbReference type="PROSITE" id="PS50943">
    <property type="entry name" value="HTH_CROC1"/>
    <property type="match status" value="1"/>
</dbReference>
<dbReference type="PROSITE" id="PS50837">
    <property type="entry name" value="NACHT"/>
    <property type="match status" value="1"/>
</dbReference>
<accession>A0A139XCC5</accession>
<dbReference type="PANTHER" id="PTHR46844:SF1">
    <property type="entry name" value="SLR5058 PROTEIN"/>
    <property type="match status" value="1"/>
</dbReference>
<dbReference type="Gene3D" id="3.40.50.300">
    <property type="entry name" value="P-loop containing nucleotide triphosphate hydrolases"/>
    <property type="match status" value="1"/>
</dbReference>
<dbReference type="InterPro" id="IPR027417">
    <property type="entry name" value="P-loop_NTPase"/>
</dbReference>
<organism evidence="3 4">
    <name type="scientific">Scytonema hofmannii PCC 7110</name>
    <dbReference type="NCBI Taxonomy" id="128403"/>
    <lineage>
        <taxon>Bacteria</taxon>
        <taxon>Bacillati</taxon>
        <taxon>Cyanobacteriota</taxon>
        <taxon>Cyanophyceae</taxon>
        <taxon>Nostocales</taxon>
        <taxon>Scytonemataceae</taxon>
        <taxon>Scytonema</taxon>
    </lineage>
</organism>
<evidence type="ECO:0000313" key="4">
    <source>
        <dbReference type="Proteomes" id="UP000076925"/>
    </source>
</evidence>
<proteinExistence type="predicted"/>
<keyword evidence="4" id="KW-1185">Reference proteome</keyword>
<name>A0A139XCC5_9CYAN</name>
<gene>
    <name evidence="3" type="ORF">WA1_20045</name>
</gene>
<dbReference type="STRING" id="128403.WA1_20045"/>
<dbReference type="OrthoDB" id="448481at2"/>
<reference evidence="3 4" key="1">
    <citation type="journal article" date="2013" name="Genome Biol. Evol.">
        <title>Genomes of Stigonematalean cyanobacteria (subsection V) and the evolution of oxygenic photosynthesis from prokaryotes to plastids.</title>
        <authorList>
            <person name="Dagan T."/>
            <person name="Roettger M."/>
            <person name="Stucken K."/>
            <person name="Landan G."/>
            <person name="Koch R."/>
            <person name="Major P."/>
            <person name="Gould S.B."/>
            <person name="Goremykin V.V."/>
            <person name="Rippka R."/>
            <person name="Tandeau de Marsac N."/>
            <person name="Gugger M."/>
            <person name="Lockhart P.J."/>
            <person name="Allen J.F."/>
            <person name="Brune I."/>
            <person name="Maus I."/>
            <person name="Puhler A."/>
            <person name="Martin W.F."/>
        </authorList>
    </citation>
    <scope>NUCLEOTIDE SEQUENCE [LARGE SCALE GENOMIC DNA]</scope>
    <source>
        <strain evidence="3 4">PCC 7110</strain>
    </source>
</reference>
<evidence type="ECO:0000259" key="2">
    <source>
        <dbReference type="PROSITE" id="PS50943"/>
    </source>
</evidence>
<dbReference type="InterPro" id="IPR001387">
    <property type="entry name" value="Cro/C1-type_HTH"/>
</dbReference>
<dbReference type="RefSeq" id="WP_017741773.1">
    <property type="nucleotide sequence ID" value="NZ_KQ976354.1"/>
</dbReference>
<dbReference type="PANTHER" id="PTHR46844">
    <property type="entry name" value="SLR5058 PROTEIN"/>
    <property type="match status" value="1"/>
</dbReference>
<dbReference type="InterPro" id="IPR054501">
    <property type="entry name" value="NCH2"/>
</dbReference>